<dbReference type="EMBL" id="QOIL01000031">
    <property type="protein sequence ID" value="RCG21012.1"/>
    <property type="molecule type" value="Genomic_DNA"/>
</dbReference>
<dbReference type="RefSeq" id="WP_114033560.1">
    <property type="nucleotide sequence ID" value="NZ_QOIL01000031.1"/>
</dbReference>
<dbReference type="Proteomes" id="UP000253094">
    <property type="component" value="Unassembled WGS sequence"/>
</dbReference>
<reference evidence="1 2" key="1">
    <citation type="submission" date="2018-06" db="EMBL/GenBank/DDBJ databases">
        <title>Sphaerisporangium craniellae sp. nov., isolated from a marine sponge in the South China Sea.</title>
        <authorList>
            <person name="Li L."/>
        </authorList>
    </citation>
    <scope>NUCLEOTIDE SEQUENCE [LARGE SCALE GENOMIC DNA]</scope>
    <source>
        <strain evidence="1 2">CCTCC AA 208026</strain>
    </source>
</reference>
<comment type="caution">
    <text evidence="1">The sequence shown here is derived from an EMBL/GenBank/DDBJ whole genome shotgun (WGS) entry which is preliminary data.</text>
</comment>
<accession>A0A367ETJ7</accession>
<dbReference type="OrthoDB" id="5738121at2"/>
<evidence type="ECO:0000313" key="1">
    <source>
        <dbReference type="EMBL" id="RCG21012.1"/>
    </source>
</evidence>
<dbReference type="Gene3D" id="3.40.50.720">
    <property type="entry name" value="NAD(P)-binding Rossmann-like Domain"/>
    <property type="match status" value="1"/>
</dbReference>
<dbReference type="AlphaFoldDB" id="A0A367ETJ7"/>
<sequence>MNITVIGRGRIGGGLARLWRSAGHQVTALGREGGDASEDEVVVVAVPGQAIGDALTRVKGLNGQVTIDATNIYVPRTSAYPSLAHEIKAVIGGPTAKSFSTNFAALYDDIAGQRVKPSNLYASDPGARQMTERLIADAGYDPVFAGDLDRAARLLEDGSALTRAISGQIGPYFYRYGNPGEF</sequence>
<proteinExistence type="predicted"/>
<organism evidence="1 2">
    <name type="scientific">Sphaerisporangium album</name>
    <dbReference type="NCBI Taxonomy" id="509200"/>
    <lineage>
        <taxon>Bacteria</taxon>
        <taxon>Bacillati</taxon>
        <taxon>Actinomycetota</taxon>
        <taxon>Actinomycetes</taxon>
        <taxon>Streptosporangiales</taxon>
        <taxon>Streptosporangiaceae</taxon>
        <taxon>Sphaerisporangium</taxon>
    </lineage>
</organism>
<dbReference type="InterPro" id="IPR036291">
    <property type="entry name" value="NAD(P)-bd_dom_sf"/>
</dbReference>
<gene>
    <name evidence="1" type="ORF">DQ384_37110</name>
</gene>
<keyword evidence="2" id="KW-1185">Reference proteome</keyword>
<evidence type="ECO:0000313" key="2">
    <source>
        <dbReference type="Proteomes" id="UP000253094"/>
    </source>
</evidence>
<protein>
    <submittedName>
        <fullName evidence="1">Dinucleotide-binding protein</fullName>
    </submittedName>
</protein>
<name>A0A367ETJ7_9ACTN</name>
<dbReference type="SUPFAM" id="SSF51735">
    <property type="entry name" value="NAD(P)-binding Rossmann-fold domains"/>
    <property type="match status" value="1"/>
</dbReference>